<evidence type="ECO:0000313" key="1">
    <source>
        <dbReference type="EMBL" id="KAI4458743.1"/>
    </source>
</evidence>
<protein>
    <submittedName>
        <fullName evidence="1">Alpha-ketoglutarate-dependent dioxygenase alkb 6</fullName>
    </submittedName>
</protein>
<reference evidence="1" key="1">
    <citation type="submission" date="2022-04" db="EMBL/GenBank/DDBJ databases">
        <title>Chromosome-scale genome assembly of Holotrichia oblita Faldermann.</title>
        <authorList>
            <person name="Rongchong L."/>
        </authorList>
    </citation>
    <scope>NUCLEOTIDE SEQUENCE</scope>
    <source>
        <strain evidence="1">81SQS9</strain>
    </source>
</reference>
<comment type="caution">
    <text evidence="1">The sequence shown here is derived from an EMBL/GenBank/DDBJ whole genome shotgun (WGS) entry which is preliminary data.</text>
</comment>
<organism evidence="1 2">
    <name type="scientific">Holotrichia oblita</name>
    <name type="common">Chafer beetle</name>
    <dbReference type="NCBI Taxonomy" id="644536"/>
    <lineage>
        <taxon>Eukaryota</taxon>
        <taxon>Metazoa</taxon>
        <taxon>Ecdysozoa</taxon>
        <taxon>Arthropoda</taxon>
        <taxon>Hexapoda</taxon>
        <taxon>Insecta</taxon>
        <taxon>Pterygota</taxon>
        <taxon>Neoptera</taxon>
        <taxon>Endopterygota</taxon>
        <taxon>Coleoptera</taxon>
        <taxon>Polyphaga</taxon>
        <taxon>Scarabaeiformia</taxon>
        <taxon>Scarabaeidae</taxon>
        <taxon>Melolonthinae</taxon>
        <taxon>Holotrichia</taxon>
    </lineage>
</organism>
<keyword evidence="1" id="KW-0223">Dioxygenase</keyword>
<keyword evidence="1" id="KW-0560">Oxidoreductase</keyword>
<proteinExistence type="predicted"/>
<sequence length="224" mass="26026">MSIKIDNYKLQNVPSSIFYIPNFITEEEENHILKKVYEAPKPKWTCLKNRRLQDYGGIPRRNGMITEPIPEWLQFYMDKVSDLNVFQSVRANHVLINEYEPGQGIMPHFDGMLFYPTITTISCGSHTVLEFIEGSDGNRLPVCNLLLERRSLVILTNDFYKKYMHLIDERDSDVLDENCVNLDKCGDEYQVGTELKRQTRISLTIRNVPKVCKVNLLDMLMSGK</sequence>
<name>A0ACB9SW06_HOLOL</name>
<gene>
    <name evidence="1" type="ORF">MML48_7g00004542</name>
</gene>
<keyword evidence="2" id="KW-1185">Reference proteome</keyword>
<evidence type="ECO:0000313" key="2">
    <source>
        <dbReference type="Proteomes" id="UP001056778"/>
    </source>
</evidence>
<accession>A0ACB9SW06</accession>
<dbReference type="EMBL" id="CM043021">
    <property type="protein sequence ID" value="KAI4458743.1"/>
    <property type="molecule type" value="Genomic_DNA"/>
</dbReference>
<dbReference type="Proteomes" id="UP001056778">
    <property type="component" value="Chromosome 7"/>
</dbReference>